<organism evidence="14">
    <name type="scientific">candidate division WOR-3 bacterium</name>
    <dbReference type="NCBI Taxonomy" id="2052148"/>
    <lineage>
        <taxon>Bacteria</taxon>
        <taxon>Bacteria division WOR-3</taxon>
    </lineage>
</organism>
<keyword evidence="7 14" id="KW-0808">Transferase</keyword>
<dbReference type="InterPro" id="IPR040072">
    <property type="entry name" value="Methyltransferase_A"/>
</dbReference>
<dbReference type="EMBL" id="DRTV01000229">
    <property type="protein sequence ID" value="HHF58420.1"/>
    <property type="molecule type" value="Genomic_DNA"/>
</dbReference>
<name>A0A7C5MDZ0_UNCW3</name>
<dbReference type="Pfam" id="PF21016">
    <property type="entry name" value="RlmN_N"/>
    <property type="match status" value="1"/>
</dbReference>
<feature type="non-terminal residue" evidence="14">
    <location>
        <position position="308"/>
    </location>
</feature>
<dbReference type="GO" id="GO:0051539">
    <property type="term" value="F:4 iron, 4 sulfur cluster binding"/>
    <property type="evidence" value="ECO:0007669"/>
    <property type="project" value="UniProtKB-KW"/>
</dbReference>
<dbReference type="NCBIfam" id="TIGR00048">
    <property type="entry name" value="rRNA_mod_RlmN"/>
    <property type="match status" value="1"/>
</dbReference>
<dbReference type="PROSITE" id="PS51918">
    <property type="entry name" value="RADICAL_SAM"/>
    <property type="match status" value="1"/>
</dbReference>
<evidence type="ECO:0000256" key="5">
    <source>
        <dbReference type="ARBA" id="ARBA00022552"/>
    </source>
</evidence>
<sequence>MPESKNLLSLDRRALKEYLRQLNEKDFRVDQILNWLWDKSENNIENFSNIPKSLRNLLKEEFYIERIKLETAQHSADGSIKFLFSLLDGEKVESVYIPDGERKTVCVSSQVGCALGCLFCATGKLGFKRNLKFYEIAELVRFIRDYVKERITNVVFMGMGEPFLNYDEVIRASRLFNDNHTFKIGARKITLSTSGIIPGIYRLAEEKEQFKLAVSLNSAIQSKREYLMPIAKKYNLTDLRKAIMYYFTRKRRWVTFEYIQIPRLNDGDEDIKALEAFIEDIPCKINLIPYNPVPGAPFRAPTEDEIKK</sequence>
<dbReference type="GO" id="GO:0005737">
    <property type="term" value="C:cytoplasm"/>
    <property type="evidence" value="ECO:0007669"/>
    <property type="project" value="UniProtKB-SubCell"/>
</dbReference>
<proteinExistence type="predicted"/>
<keyword evidence="9" id="KW-0819">tRNA processing</keyword>
<protein>
    <submittedName>
        <fullName evidence="14">23S rRNA (Adenine(2503)-C(2))-methyltransferase RlmN</fullName>
        <ecNumber evidence="14">2.1.1.192</ecNumber>
    </submittedName>
</protein>
<keyword evidence="6 14" id="KW-0489">Methyltransferase</keyword>
<evidence type="ECO:0000256" key="4">
    <source>
        <dbReference type="ARBA" id="ARBA00022490"/>
    </source>
</evidence>
<keyword evidence="4" id="KW-0963">Cytoplasm</keyword>
<dbReference type="SFLD" id="SFLDS00029">
    <property type="entry name" value="Radical_SAM"/>
    <property type="match status" value="1"/>
</dbReference>
<evidence type="ECO:0000256" key="6">
    <source>
        <dbReference type="ARBA" id="ARBA00022603"/>
    </source>
</evidence>
<dbReference type="PANTHER" id="PTHR30544">
    <property type="entry name" value="23S RRNA METHYLTRANSFERASE"/>
    <property type="match status" value="1"/>
</dbReference>
<keyword evidence="10" id="KW-0479">Metal-binding</keyword>
<dbReference type="PANTHER" id="PTHR30544:SF5">
    <property type="entry name" value="RADICAL SAM CORE DOMAIN-CONTAINING PROTEIN"/>
    <property type="match status" value="1"/>
</dbReference>
<dbReference type="InterPro" id="IPR007197">
    <property type="entry name" value="rSAM"/>
</dbReference>
<dbReference type="AlphaFoldDB" id="A0A7C5MDZ0"/>
<dbReference type="SUPFAM" id="SSF102114">
    <property type="entry name" value="Radical SAM enzymes"/>
    <property type="match status" value="1"/>
</dbReference>
<dbReference type="InterPro" id="IPR027492">
    <property type="entry name" value="RNA_MTrfase_RlmN"/>
</dbReference>
<dbReference type="GO" id="GO:0046872">
    <property type="term" value="F:metal ion binding"/>
    <property type="evidence" value="ECO:0007669"/>
    <property type="project" value="UniProtKB-KW"/>
</dbReference>
<keyword evidence="3" id="KW-0004">4Fe-4S</keyword>
<dbReference type="Gene3D" id="1.10.150.530">
    <property type="match status" value="1"/>
</dbReference>
<keyword evidence="12" id="KW-0411">Iron-sulfur</keyword>
<dbReference type="CDD" id="cd01335">
    <property type="entry name" value="Radical_SAM"/>
    <property type="match status" value="1"/>
</dbReference>
<evidence type="ECO:0000256" key="3">
    <source>
        <dbReference type="ARBA" id="ARBA00022485"/>
    </source>
</evidence>
<evidence type="ECO:0000256" key="10">
    <source>
        <dbReference type="ARBA" id="ARBA00022723"/>
    </source>
</evidence>
<dbReference type="Proteomes" id="UP000886014">
    <property type="component" value="Unassembled WGS sequence"/>
</dbReference>
<evidence type="ECO:0000256" key="7">
    <source>
        <dbReference type="ARBA" id="ARBA00022679"/>
    </source>
</evidence>
<dbReference type="Pfam" id="PF04055">
    <property type="entry name" value="Radical_SAM"/>
    <property type="match status" value="1"/>
</dbReference>
<keyword evidence="11" id="KW-0408">Iron</keyword>
<comment type="cofactor">
    <cofactor evidence="1">
        <name>[4Fe-4S] cluster</name>
        <dbReference type="ChEBI" id="CHEBI:49883"/>
    </cofactor>
</comment>
<evidence type="ECO:0000256" key="11">
    <source>
        <dbReference type="ARBA" id="ARBA00023004"/>
    </source>
</evidence>
<reference evidence="14" key="1">
    <citation type="journal article" date="2020" name="mSystems">
        <title>Genome- and Community-Level Interaction Insights into Carbon Utilization and Element Cycling Functions of Hydrothermarchaeota in Hydrothermal Sediment.</title>
        <authorList>
            <person name="Zhou Z."/>
            <person name="Liu Y."/>
            <person name="Xu W."/>
            <person name="Pan J."/>
            <person name="Luo Z.H."/>
            <person name="Li M."/>
        </authorList>
    </citation>
    <scope>NUCLEOTIDE SEQUENCE [LARGE SCALE GENOMIC DNA]</scope>
    <source>
        <strain evidence="14">HyVt-94</strain>
    </source>
</reference>
<evidence type="ECO:0000256" key="2">
    <source>
        <dbReference type="ARBA" id="ARBA00004496"/>
    </source>
</evidence>
<dbReference type="EC" id="2.1.1.192" evidence="14"/>
<dbReference type="Gene3D" id="3.20.20.70">
    <property type="entry name" value="Aldolase class I"/>
    <property type="match status" value="1"/>
</dbReference>
<keyword evidence="8" id="KW-0949">S-adenosyl-L-methionine</keyword>
<keyword evidence="5" id="KW-0698">rRNA processing</keyword>
<accession>A0A7C5MDZ0</accession>
<dbReference type="InterPro" id="IPR004383">
    <property type="entry name" value="rRNA_lsu_MTrfase_RlmN/Cfr"/>
</dbReference>
<evidence type="ECO:0000256" key="8">
    <source>
        <dbReference type="ARBA" id="ARBA00022691"/>
    </source>
</evidence>
<evidence type="ECO:0000256" key="1">
    <source>
        <dbReference type="ARBA" id="ARBA00001966"/>
    </source>
</evidence>
<dbReference type="GO" id="GO:0008173">
    <property type="term" value="F:RNA methyltransferase activity"/>
    <property type="evidence" value="ECO:0007669"/>
    <property type="project" value="InterPro"/>
</dbReference>
<feature type="domain" description="Radical SAM core" evidence="13">
    <location>
        <begin position="99"/>
        <end position="308"/>
    </location>
</feature>
<dbReference type="InterPro" id="IPR058240">
    <property type="entry name" value="rSAM_sf"/>
</dbReference>
<evidence type="ECO:0000256" key="9">
    <source>
        <dbReference type="ARBA" id="ARBA00022694"/>
    </source>
</evidence>
<evidence type="ECO:0000256" key="12">
    <source>
        <dbReference type="ARBA" id="ARBA00023014"/>
    </source>
</evidence>
<dbReference type="PIRSF" id="PIRSF006004">
    <property type="entry name" value="CHP00048"/>
    <property type="match status" value="1"/>
</dbReference>
<gene>
    <name evidence="14" type="primary">rlmN</name>
    <name evidence="14" type="ORF">ENL41_03240</name>
</gene>
<comment type="subcellular location">
    <subcellularLocation>
        <location evidence="2">Cytoplasm</location>
    </subcellularLocation>
</comment>
<dbReference type="GO" id="GO:0070475">
    <property type="term" value="P:rRNA base methylation"/>
    <property type="evidence" value="ECO:0007669"/>
    <property type="project" value="InterPro"/>
</dbReference>
<dbReference type="GO" id="GO:0030488">
    <property type="term" value="P:tRNA methylation"/>
    <property type="evidence" value="ECO:0007669"/>
    <property type="project" value="InterPro"/>
</dbReference>
<evidence type="ECO:0000259" key="13">
    <source>
        <dbReference type="PROSITE" id="PS51918"/>
    </source>
</evidence>
<dbReference type="InterPro" id="IPR013785">
    <property type="entry name" value="Aldolase_TIM"/>
</dbReference>
<evidence type="ECO:0000313" key="14">
    <source>
        <dbReference type="EMBL" id="HHF58420.1"/>
    </source>
</evidence>
<comment type="caution">
    <text evidence="14">The sequence shown here is derived from an EMBL/GenBank/DDBJ whole genome shotgun (WGS) entry which is preliminary data.</text>
</comment>
<dbReference type="InterPro" id="IPR048641">
    <property type="entry name" value="RlmN_N"/>
</dbReference>